<comment type="caution">
    <text evidence="8">The sequence shown here is derived from an EMBL/GenBank/DDBJ whole genome shotgun (WGS) entry which is preliminary data.</text>
</comment>
<keyword evidence="3 6" id="KW-0285">Flavoprotein</keyword>
<evidence type="ECO:0000259" key="7">
    <source>
        <dbReference type="Pfam" id="PF12225"/>
    </source>
</evidence>
<proteinExistence type="inferred from homology"/>
<name>A0A532V1B3_UNCL8</name>
<accession>A0A532V1B3</accession>
<evidence type="ECO:0000256" key="2">
    <source>
        <dbReference type="ARBA" id="ARBA00004777"/>
    </source>
</evidence>
<evidence type="ECO:0000256" key="3">
    <source>
        <dbReference type="ARBA" id="ARBA00022630"/>
    </source>
</evidence>
<dbReference type="AlphaFoldDB" id="A0A532V1B3"/>
<keyword evidence="4 6" id="KW-0274">FAD</keyword>
<keyword evidence="5 6" id="KW-0560">Oxidoreductase</keyword>
<dbReference type="GO" id="GO:0006555">
    <property type="term" value="P:methionine metabolic process"/>
    <property type="evidence" value="ECO:0007669"/>
    <property type="project" value="InterPro"/>
</dbReference>
<evidence type="ECO:0000256" key="5">
    <source>
        <dbReference type="ARBA" id="ARBA00023002"/>
    </source>
</evidence>
<dbReference type="SUPFAM" id="SSF51730">
    <property type="entry name" value="FAD-linked oxidoreductase"/>
    <property type="match status" value="1"/>
</dbReference>
<evidence type="ECO:0000313" key="8">
    <source>
        <dbReference type="EMBL" id="TKJ41006.1"/>
    </source>
</evidence>
<comment type="pathway">
    <text evidence="2 6">One-carbon metabolism; tetrahydrofolate interconversion.</text>
</comment>
<dbReference type="GO" id="GO:0035999">
    <property type="term" value="P:tetrahydrofolate interconversion"/>
    <property type="evidence" value="ECO:0007669"/>
    <property type="project" value="UniProtKB-UniPathway"/>
</dbReference>
<comment type="cofactor">
    <cofactor evidence="1 6">
        <name>FAD</name>
        <dbReference type="ChEBI" id="CHEBI:57692"/>
    </cofactor>
</comment>
<dbReference type="InterPro" id="IPR029041">
    <property type="entry name" value="FAD-linked_oxidoreductase-like"/>
</dbReference>
<dbReference type="EMBL" id="NJBN01000003">
    <property type="protein sequence ID" value="TKJ41006.1"/>
    <property type="molecule type" value="Genomic_DNA"/>
</dbReference>
<dbReference type="InterPro" id="IPR022026">
    <property type="entry name" value="DUF5981"/>
</dbReference>
<dbReference type="PANTHER" id="PTHR38755:SF1">
    <property type="entry name" value="METHYLENE-TETRAHYDROFOLATE REDUCTASE C-TERMINAL DOMAIN-CONTAINING PROTEIN"/>
    <property type="match status" value="1"/>
</dbReference>
<evidence type="ECO:0000256" key="1">
    <source>
        <dbReference type="ARBA" id="ARBA00001974"/>
    </source>
</evidence>
<dbReference type="CDD" id="cd00537">
    <property type="entry name" value="MTHFR"/>
    <property type="match status" value="1"/>
</dbReference>
<evidence type="ECO:0000313" key="9">
    <source>
        <dbReference type="Proteomes" id="UP000319619"/>
    </source>
</evidence>
<dbReference type="GO" id="GO:0004489">
    <property type="term" value="F:methylenetetrahydrofolate reductase [NAD(P)H] activity"/>
    <property type="evidence" value="ECO:0007669"/>
    <property type="project" value="InterPro"/>
</dbReference>
<comment type="similarity">
    <text evidence="6">Belongs to the methylenetetrahydrofolate reductase family.</text>
</comment>
<reference evidence="8 9" key="1">
    <citation type="submission" date="2017-06" db="EMBL/GenBank/DDBJ databases">
        <title>Novel microbial phyla capable of carbon fixation and sulfur reduction in deep-sea sediments.</title>
        <authorList>
            <person name="Huang J."/>
            <person name="Baker B."/>
            <person name="Wang Y."/>
        </authorList>
    </citation>
    <scope>NUCLEOTIDE SEQUENCE [LARGE SCALE GENOMIC DNA]</scope>
    <source>
        <strain evidence="8">B3_LCP</strain>
    </source>
</reference>
<sequence length="546" mass="60367">MIITEKKPLTELLENLEGFEKVFLIGCSDCAALAQTGGDKELEALTIKFTQAGKEVVGTLLSDGPCHNLRAKQELRGVSDEVSQADALVVLACGAGVQAVADLVSQPVMPGLNSLFLGNVKRYGWFEERCSTCGECLIADTGGICPVTRCAKSLVNGPCGGSQDGMCEVGGDRPCVWAQIMDRLKEQGRTGKLDKYQPMKDFERSIKPGVVDLRMENQDARSERLAMVIDGREEKYAHSEFGKRNWQIMLDDVKPEGLTRLQRDLDAGKFVQTAEIVPPKGVAIEKVLQYGKDIRDYVIAVNVNENPASVMRLNSLSLSHLFAREGIEPIFHITTRERNRLALQSELLGAYVLGVRNVLVLTGDHQSMGDHKEAKPVYDLDSVQLLRLCTEMMGGKDYNGHDLDGAPDFYLGAVVNPGSDLLDLQIMKMRKKALAGARYFFTQAIYDLKIFENFMDQVKDMDVKILAGIIPLKSAKMARFMNKNIPGITVPEKLIGRMEKAQDRTAESISICKEISEGCRDLCNGVHIMPIGWYSIIPQIFDPVKD</sequence>
<dbReference type="InterPro" id="IPR003171">
    <property type="entry name" value="Mehydrof_redctse-like"/>
</dbReference>
<protein>
    <recommendedName>
        <fullName evidence="6">Methylenetetrahydrofolate reductase</fullName>
    </recommendedName>
</protein>
<dbReference type="PANTHER" id="PTHR38755">
    <property type="entry name" value="5,10-METHYLENETETRAHYDROFOLATE REDUCTASE"/>
    <property type="match status" value="1"/>
</dbReference>
<dbReference type="Pfam" id="PF02219">
    <property type="entry name" value="MTHFR"/>
    <property type="match status" value="1"/>
</dbReference>
<gene>
    <name evidence="8" type="ORF">CEE37_04905</name>
</gene>
<dbReference type="Gene3D" id="3.20.20.220">
    <property type="match status" value="1"/>
</dbReference>
<dbReference type="UniPathway" id="UPA00193"/>
<organism evidence="8 9">
    <name type="scientific">candidate division LCP-89 bacterium B3_LCP</name>
    <dbReference type="NCBI Taxonomy" id="2012998"/>
    <lineage>
        <taxon>Bacteria</taxon>
        <taxon>Pseudomonadati</taxon>
        <taxon>Bacteria division LCP-89</taxon>
    </lineage>
</organism>
<dbReference type="Pfam" id="PF12225">
    <property type="entry name" value="DUF5981"/>
    <property type="match status" value="1"/>
</dbReference>
<evidence type="ECO:0000256" key="6">
    <source>
        <dbReference type="RuleBase" id="RU003862"/>
    </source>
</evidence>
<feature type="domain" description="Methylene-tetrahydrofolate reductase C-terminal-like" evidence="7">
    <location>
        <begin position="110"/>
        <end position="202"/>
    </location>
</feature>
<evidence type="ECO:0000256" key="4">
    <source>
        <dbReference type="ARBA" id="ARBA00022827"/>
    </source>
</evidence>
<dbReference type="Proteomes" id="UP000319619">
    <property type="component" value="Unassembled WGS sequence"/>
</dbReference>